<dbReference type="Pfam" id="PF01844">
    <property type="entry name" value="HNH"/>
    <property type="match status" value="1"/>
</dbReference>
<dbReference type="GO" id="GO:0008270">
    <property type="term" value="F:zinc ion binding"/>
    <property type="evidence" value="ECO:0007669"/>
    <property type="project" value="InterPro"/>
</dbReference>
<dbReference type="OrthoDB" id="9802901at2"/>
<dbReference type="GO" id="GO:0004519">
    <property type="term" value="F:endonuclease activity"/>
    <property type="evidence" value="ECO:0007669"/>
    <property type="project" value="InterPro"/>
</dbReference>
<feature type="domain" description="HNH" evidence="1">
    <location>
        <begin position="56"/>
        <end position="101"/>
    </location>
</feature>
<reference evidence="2 3" key="1">
    <citation type="submission" date="2009-07" db="EMBL/GenBank/DDBJ databases">
        <authorList>
            <person name="Madupu R."/>
            <person name="Sebastian Y."/>
            <person name="Durkin A.S."/>
            <person name="Torralba M."/>
            <person name="Methe B."/>
            <person name="Sutton G.G."/>
            <person name="Strausberg R.L."/>
            <person name="Nelson K.E."/>
        </authorList>
    </citation>
    <scope>NUCLEOTIDE SEQUENCE [LARGE SCALE GENOMIC DNA]</scope>
    <source>
        <strain evidence="2 3">ATCC 35580</strain>
    </source>
</reference>
<gene>
    <name evidence="2" type="ORF">TREVI0001_0898</name>
</gene>
<dbReference type="Gene3D" id="1.10.30.50">
    <property type="match status" value="1"/>
</dbReference>
<protein>
    <recommendedName>
        <fullName evidence="1">HNH domain-containing protein</fullName>
    </recommendedName>
</protein>
<organism evidence="2 3">
    <name type="scientific">Treponema vincentii ATCC 35580</name>
    <dbReference type="NCBI Taxonomy" id="596324"/>
    <lineage>
        <taxon>Bacteria</taxon>
        <taxon>Pseudomonadati</taxon>
        <taxon>Spirochaetota</taxon>
        <taxon>Spirochaetia</taxon>
        <taxon>Spirochaetales</taxon>
        <taxon>Treponemataceae</taxon>
        <taxon>Treponema</taxon>
    </lineage>
</organism>
<dbReference type="RefSeq" id="WP_006189170.1">
    <property type="nucleotide sequence ID" value="NZ_ACYH01000041.1"/>
</dbReference>
<dbReference type="InterPro" id="IPR002711">
    <property type="entry name" value="HNH"/>
</dbReference>
<dbReference type="EMBL" id="ACYH01000041">
    <property type="protein sequence ID" value="EEV20132.1"/>
    <property type="molecule type" value="Genomic_DNA"/>
</dbReference>
<dbReference type="CDD" id="cd00085">
    <property type="entry name" value="HNHc"/>
    <property type="match status" value="1"/>
</dbReference>
<dbReference type="InterPro" id="IPR003615">
    <property type="entry name" value="HNH_nuc"/>
</dbReference>
<evidence type="ECO:0000259" key="1">
    <source>
        <dbReference type="Pfam" id="PF01844"/>
    </source>
</evidence>
<evidence type="ECO:0000313" key="3">
    <source>
        <dbReference type="Proteomes" id="UP000004509"/>
    </source>
</evidence>
<comment type="caution">
    <text evidence="2">The sequence shown here is derived from an EMBL/GenBank/DDBJ whole genome shotgun (WGS) entry which is preliminary data.</text>
</comment>
<dbReference type="AlphaFoldDB" id="C8PR28"/>
<proteinExistence type="predicted"/>
<dbReference type="Proteomes" id="UP000004509">
    <property type="component" value="Unassembled WGS sequence"/>
</dbReference>
<evidence type="ECO:0000313" key="2">
    <source>
        <dbReference type="EMBL" id="EEV20132.1"/>
    </source>
</evidence>
<dbReference type="GO" id="GO:0003676">
    <property type="term" value="F:nucleic acid binding"/>
    <property type="evidence" value="ECO:0007669"/>
    <property type="project" value="InterPro"/>
</dbReference>
<name>C8PR28_9SPIR</name>
<accession>C8PR28</accession>
<sequence length="192" mass="22133">MEKDAFKMPKAVTIKGRSSSITNSFFNGIVPVVAPTDEEIKKALDVLEQDENDVRCVYCGAKKTEWDHLHPLIVNKKHTGYITEIANLVPACGKCNQSKGNSDWKKWMLGDATLSPKSRKIKDLNRRIEIIEKYDKIFQKKRINLIEIIGQDKWNEYETSLKKLEEDMNNIQCIMNEIKKNYLSTLDIGKIK</sequence>
<dbReference type="eggNOG" id="COG1403">
    <property type="taxonomic scope" value="Bacteria"/>
</dbReference>